<dbReference type="Proteomes" id="UP000789396">
    <property type="component" value="Unassembled WGS sequence"/>
</dbReference>
<organism evidence="2 3">
    <name type="scientific">Racocetra fulgida</name>
    <dbReference type="NCBI Taxonomy" id="60492"/>
    <lineage>
        <taxon>Eukaryota</taxon>
        <taxon>Fungi</taxon>
        <taxon>Fungi incertae sedis</taxon>
        <taxon>Mucoromycota</taxon>
        <taxon>Glomeromycotina</taxon>
        <taxon>Glomeromycetes</taxon>
        <taxon>Diversisporales</taxon>
        <taxon>Gigasporaceae</taxon>
        <taxon>Racocetra</taxon>
    </lineage>
</organism>
<feature type="compositionally biased region" description="Polar residues" evidence="1">
    <location>
        <begin position="43"/>
        <end position="62"/>
    </location>
</feature>
<gene>
    <name evidence="2" type="ORF">RFULGI_LOCUS15075</name>
</gene>
<dbReference type="AlphaFoldDB" id="A0A9N9NZP6"/>
<evidence type="ECO:0000256" key="1">
    <source>
        <dbReference type="SAM" id="MobiDB-lite"/>
    </source>
</evidence>
<keyword evidence="3" id="KW-1185">Reference proteome</keyword>
<sequence>MDYHSPEGSTSGKVPNPTDLSRRLESTQQEQQTKDNWSDDENSTATPSRSPNNSIPRVDLQTSTQLSPVNLQCCCGNENCPNLAAFLRSLKSMEDHLRLAAEIGQALLQQQGVYQEEIKEYQQKIEHQ</sequence>
<comment type="caution">
    <text evidence="2">The sequence shown here is derived from an EMBL/GenBank/DDBJ whole genome shotgun (WGS) entry which is preliminary data.</text>
</comment>
<evidence type="ECO:0000313" key="3">
    <source>
        <dbReference type="Proteomes" id="UP000789396"/>
    </source>
</evidence>
<feature type="non-terminal residue" evidence="2">
    <location>
        <position position="128"/>
    </location>
</feature>
<name>A0A9N9NZP6_9GLOM</name>
<feature type="region of interest" description="Disordered" evidence="1">
    <location>
        <begin position="1"/>
        <end position="62"/>
    </location>
</feature>
<dbReference type="OrthoDB" id="4088568at2759"/>
<accession>A0A9N9NZP6</accession>
<dbReference type="EMBL" id="CAJVPZ010046602">
    <property type="protein sequence ID" value="CAG8771232.1"/>
    <property type="molecule type" value="Genomic_DNA"/>
</dbReference>
<protein>
    <submittedName>
        <fullName evidence="2">18768_t:CDS:1</fullName>
    </submittedName>
</protein>
<reference evidence="2" key="1">
    <citation type="submission" date="2021-06" db="EMBL/GenBank/DDBJ databases">
        <authorList>
            <person name="Kallberg Y."/>
            <person name="Tangrot J."/>
            <person name="Rosling A."/>
        </authorList>
    </citation>
    <scope>NUCLEOTIDE SEQUENCE</scope>
    <source>
        <strain evidence="2">IN212</strain>
    </source>
</reference>
<proteinExistence type="predicted"/>
<evidence type="ECO:0000313" key="2">
    <source>
        <dbReference type="EMBL" id="CAG8771232.1"/>
    </source>
</evidence>